<proteinExistence type="predicted"/>
<dbReference type="RefSeq" id="WP_203356131.1">
    <property type="nucleotide sequence ID" value="NZ_CP069127.1"/>
</dbReference>
<protein>
    <submittedName>
        <fullName evidence="1">Uncharacterized protein</fullName>
    </submittedName>
</protein>
<keyword evidence="2" id="KW-1185">Reference proteome</keyword>
<accession>A0ABX7FTU0</accession>
<gene>
    <name evidence="1" type="ORF">JNE38_08370</name>
</gene>
<reference evidence="1 2" key="1">
    <citation type="submission" date="2021-01" db="EMBL/GenBank/DDBJ databases">
        <title>Identification of strong promoters based on the transcriptome of Brevibacillus choshinensis.</title>
        <authorList>
            <person name="Yao D."/>
            <person name="Zhang K."/>
            <person name="Wu J."/>
        </authorList>
    </citation>
    <scope>NUCLEOTIDE SEQUENCE [LARGE SCALE GENOMIC DNA]</scope>
    <source>
        <strain evidence="1 2">HPD31-SP3</strain>
    </source>
</reference>
<evidence type="ECO:0000313" key="1">
    <source>
        <dbReference type="EMBL" id="QRG69134.1"/>
    </source>
</evidence>
<dbReference type="EMBL" id="CP069127">
    <property type="protein sequence ID" value="QRG69134.1"/>
    <property type="molecule type" value="Genomic_DNA"/>
</dbReference>
<sequence>MKVIGLSSGKELRIRQGEASDAHAFADFLHQIAGESDNLTFGPNEVNVKPDEQK</sequence>
<name>A0ABX7FTU0_BRECH</name>
<evidence type="ECO:0000313" key="2">
    <source>
        <dbReference type="Proteomes" id="UP000596248"/>
    </source>
</evidence>
<organism evidence="1 2">
    <name type="scientific">Brevibacillus choshinensis</name>
    <dbReference type="NCBI Taxonomy" id="54911"/>
    <lineage>
        <taxon>Bacteria</taxon>
        <taxon>Bacillati</taxon>
        <taxon>Bacillota</taxon>
        <taxon>Bacilli</taxon>
        <taxon>Bacillales</taxon>
        <taxon>Paenibacillaceae</taxon>
        <taxon>Brevibacillus</taxon>
    </lineage>
</organism>
<dbReference type="Proteomes" id="UP000596248">
    <property type="component" value="Chromosome"/>
</dbReference>